<organism evidence="2 3">
    <name type="scientific">Candidatus Daviesbacteria bacterium RIFCSPHIGHO2_01_FULL_41_23</name>
    <dbReference type="NCBI Taxonomy" id="1797764"/>
    <lineage>
        <taxon>Bacteria</taxon>
        <taxon>Candidatus Daviesiibacteriota</taxon>
    </lineage>
</organism>
<evidence type="ECO:0000313" key="3">
    <source>
        <dbReference type="Proteomes" id="UP000176336"/>
    </source>
</evidence>
<dbReference type="PROSITE" id="PS50943">
    <property type="entry name" value="HTH_CROC1"/>
    <property type="match status" value="1"/>
</dbReference>
<dbReference type="Gene3D" id="1.10.260.40">
    <property type="entry name" value="lambda repressor-like DNA-binding domains"/>
    <property type="match status" value="1"/>
</dbReference>
<accession>A0A1F5IR25</accession>
<gene>
    <name evidence="2" type="ORF">A2871_02395</name>
</gene>
<feature type="domain" description="HTH cro/C1-type" evidence="1">
    <location>
        <begin position="12"/>
        <end position="64"/>
    </location>
</feature>
<dbReference type="GO" id="GO:0003677">
    <property type="term" value="F:DNA binding"/>
    <property type="evidence" value="ECO:0007669"/>
    <property type="project" value="InterPro"/>
</dbReference>
<evidence type="ECO:0000313" key="2">
    <source>
        <dbReference type="EMBL" id="OGE18821.1"/>
    </source>
</evidence>
<dbReference type="Pfam" id="PF01381">
    <property type="entry name" value="HTH_3"/>
    <property type="match status" value="1"/>
</dbReference>
<dbReference type="Proteomes" id="UP000176336">
    <property type="component" value="Unassembled WGS sequence"/>
</dbReference>
<reference evidence="2 3" key="1">
    <citation type="journal article" date="2016" name="Nat. Commun.">
        <title>Thousands of microbial genomes shed light on interconnected biogeochemical processes in an aquifer system.</title>
        <authorList>
            <person name="Anantharaman K."/>
            <person name="Brown C.T."/>
            <person name="Hug L.A."/>
            <person name="Sharon I."/>
            <person name="Castelle C.J."/>
            <person name="Probst A.J."/>
            <person name="Thomas B.C."/>
            <person name="Singh A."/>
            <person name="Wilkins M.J."/>
            <person name="Karaoz U."/>
            <person name="Brodie E.L."/>
            <person name="Williams K.H."/>
            <person name="Hubbard S.S."/>
            <person name="Banfield J.F."/>
        </authorList>
    </citation>
    <scope>NUCLEOTIDE SEQUENCE [LARGE SCALE GENOMIC DNA]</scope>
</reference>
<protein>
    <recommendedName>
        <fullName evidence="1">HTH cro/C1-type domain-containing protein</fullName>
    </recommendedName>
</protein>
<comment type="caution">
    <text evidence="2">The sequence shown here is derived from an EMBL/GenBank/DDBJ whole genome shotgun (WGS) entry which is preliminary data.</text>
</comment>
<dbReference type="SUPFAM" id="SSF47413">
    <property type="entry name" value="lambda repressor-like DNA-binding domains"/>
    <property type="match status" value="1"/>
</dbReference>
<dbReference type="CDD" id="cd00093">
    <property type="entry name" value="HTH_XRE"/>
    <property type="match status" value="1"/>
</dbReference>
<proteinExistence type="predicted"/>
<dbReference type="EMBL" id="MFCR01000008">
    <property type="protein sequence ID" value="OGE18821.1"/>
    <property type="molecule type" value="Genomic_DNA"/>
</dbReference>
<dbReference type="InterPro" id="IPR010982">
    <property type="entry name" value="Lambda_DNA-bd_dom_sf"/>
</dbReference>
<dbReference type="SMART" id="SM00530">
    <property type="entry name" value="HTH_XRE"/>
    <property type="match status" value="1"/>
</dbReference>
<dbReference type="InterPro" id="IPR001387">
    <property type="entry name" value="Cro/C1-type_HTH"/>
</dbReference>
<evidence type="ECO:0000259" key="1">
    <source>
        <dbReference type="PROSITE" id="PS50943"/>
    </source>
</evidence>
<name>A0A1F5IR25_9BACT</name>
<sequence length="67" mass="7554">MPTTRQIIAKQVKEARDKKGWTQEEVAQKAELTSNYYAMIERADPKANVSTDKLAKIAKALDATFKI</sequence>
<dbReference type="AlphaFoldDB" id="A0A1F5IR25"/>